<evidence type="ECO:0000313" key="1">
    <source>
        <dbReference type="EMBL" id="RMI35571.1"/>
    </source>
</evidence>
<dbReference type="RefSeq" id="WP_122186548.1">
    <property type="nucleotide sequence ID" value="NZ_RFFH01000001.1"/>
</dbReference>
<comment type="caution">
    <text evidence="1">The sequence shown here is derived from an EMBL/GenBank/DDBJ whole genome shotgun (WGS) entry which is preliminary data.</text>
</comment>
<dbReference type="EMBL" id="RFFH01000001">
    <property type="protein sequence ID" value="RMI35571.1"/>
    <property type="molecule type" value="Genomic_DNA"/>
</dbReference>
<name>A0A3M2LDI0_9NOCA</name>
<accession>A0A3M2LDI0</accession>
<evidence type="ECO:0000313" key="2">
    <source>
        <dbReference type="Proteomes" id="UP000279275"/>
    </source>
</evidence>
<dbReference type="Proteomes" id="UP000279275">
    <property type="component" value="Unassembled WGS sequence"/>
</dbReference>
<protein>
    <recommendedName>
        <fullName evidence="3">Berberine/berberine-like domain-containing protein</fullName>
    </recommendedName>
</protein>
<dbReference type="OrthoDB" id="545125at2"/>
<gene>
    <name evidence="1" type="ORF">EBN03_04840</name>
</gene>
<sequence>MQIRQLGAALAEPTTGAAPSFAAPYALYLQASGADPGVAADVRATQKRLVTELGARVSDRKPYTVLSAGDTVAQVFDPDTLTRLRALERARDPHGVFRANFPILP</sequence>
<dbReference type="AlphaFoldDB" id="A0A3M2LDI0"/>
<evidence type="ECO:0008006" key="3">
    <source>
        <dbReference type="Google" id="ProtNLM"/>
    </source>
</evidence>
<proteinExistence type="predicted"/>
<organism evidence="1 2">
    <name type="scientific">Nocardia stercoris</name>
    <dbReference type="NCBI Taxonomy" id="2483361"/>
    <lineage>
        <taxon>Bacteria</taxon>
        <taxon>Bacillati</taxon>
        <taxon>Actinomycetota</taxon>
        <taxon>Actinomycetes</taxon>
        <taxon>Mycobacteriales</taxon>
        <taxon>Nocardiaceae</taxon>
        <taxon>Nocardia</taxon>
    </lineage>
</organism>
<keyword evidence="2" id="KW-1185">Reference proteome</keyword>
<reference evidence="1 2" key="1">
    <citation type="submission" date="2018-10" db="EMBL/GenBank/DDBJ databases">
        <title>Isolation from cow dung.</title>
        <authorList>
            <person name="Ling L."/>
        </authorList>
    </citation>
    <scope>NUCLEOTIDE SEQUENCE [LARGE SCALE GENOMIC DNA]</scope>
    <source>
        <strain evidence="1 2">NEAU-LL90</strain>
    </source>
</reference>